<keyword evidence="8" id="KW-1185">Reference proteome</keyword>
<comment type="catalytic activity">
    <reaction evidence="5">
        <text>O-phospho-L-threonyl-[protein] + H2O = L-threonyl-[protein] + phosphate</text>
        <dbReference type="Rhea" id="RHEA:47004"/>
        <dbReference type="Rhea" id="RHEA-COMP:11060"/>
        <dbReference type="Rhea" id="RHEA-COMP:11605"/>
        <dbReference type="ChEBI" id="CHEBI:15377"/>
        <dbReference type="ChEBI" id="CHEBI:30013"/>
        <dbReference type="ChEBI" id="CHEBI:43474"/>
        <dbReference type="ChEBI" id="CHEBI:61977"/>
        <dbReference type="EC" id="3.1.3.16"/>
    </reaction>
</comment>
<evidence type="ECO:0000256" key="1">
    <source>
        <dbReference type="ARBA" id="ARBA00001936"/>
    </source>
</evidence>
<dbReference type="GO" id="GO:0005509">
    <property type="term" value="F:calcium ion binding"/>
    <property type="evidence" value="ECO:0007669"/>
    <property type="project" value="InterPro"/>
</dbReference>
<dbReference type="SUPFAM" id="SSF47473">
    <property type="entry name" value="EF-hand"/>
    <property type="match status" value="1"/>
</dbReference>
<dbReference type="Pfam" id="PF00149">
    <property type="entry name" value="Metallophos"/>
    <property type="match status" value="1"/>
</dbReference>
<dbReference type="Gene3D" id="3.60.21.10">
    <property type="match status" value="1"/>
</dbReference>
<dbReference type="EMBL" id="CAJNDS010002549">
    <property type="protein sequence ID" value="CAE7522657.1"/>
    <property type="molecule type" value="Genomic_DNA"/>
</dbReference>
<accession>A0A812TGH4</accession>
<dbReference type="PROSITE" id="PS00125">
    <property type="entry name" value="SER_THR_PHOSPHATASE"/>
    <property type="match status" value="1"/>
</dbReference>
<keyword evidence="4" id="KW-0464">Manganese</keyword>
<keyword evidence="5" id="KW-0378">Hydrolase</keyword>
<keyword evidence="3" id="KW-0479">Metal-binding</keyword>
<evidence type="ECO:0000256" key="4">
    <source>
        <dbReference type="ARBA" id="ARBA00023211"/>
    </source>
</evidence>
<evidence type="ECO:0000256" key="3">
    <source>
        <dbReference type="ARBA" id="ARBA00022723"/>
    </source>
</evidence>
<comment type="cofactor">
    <cofactor evidence="1">
        <name>Mn(2+)</name>
        <dbReference type="ChEBI" id="CHEBI:29035"/>
    </cofactor>
</comment>
<dbReference type="InterPro" id="IPR004843">
    <property type="entry name" value="Calcineurin-like_PHP"/>
</dbReference>
<evidence type="ECO:0000259" key="6">
    <source>
        <dbReference type="PROSITE" id="PS50222"/>
    </source>
</evidence>
<organism evidence="7 8">
    <name type="scientific">Symbiodinium natans</name>
    <dbReference type="NCBI Taxonomy" id="878477"/>
    <lineage>
        <taxon>Eukaryota</taxon>
        <taxon>Sar</taxon>
        <taxon>Alveolata</taxon>
        <taxon>Dinophyceae</taxon>
        <taxon>Suessiales</taxon>
        <taxon>Symbiodiniaceae</taxon>
        <taxon>Symbiodinium</taxon>
    </lineage>
</organism>
<protein>
    <recommendedName>
        <fullName evidence="5">Serine/threonine-protein phosphatase</fullName>
        <ecNumber evidence="5">3.1.3.16</ecNumber>
    </recommendedName>
</protein>
<comment type="similarity">
    <text evidence="2 5">Belongs to the PPP phosphatase family.</text>
</comment>
<dbReference type="InterPro" id="IPR002048">
    <property type="entry name" value="EF_hand_dom"/>
</dbReference>
<dbReference type="PROSITE" id="PS50222">
    <property type="entry name" value="EF_HAND_2"/>
    <property type="match status" value="1"/>
</dbReference>
<name>A0A812TGH4_9DINO</name>
<dbReference type="GO" id="GO:0004722">
    <property type="term" value="F:protein serine/threonine phosphatase activity"/>
    <property type="evidence" value="ECO:0007669"/>
    <property type="project" value="UniProtKB-EC"/>
</dbReference>
<dbReference type="InterPro" id="IPR006186">
    <property type="entry name" value="Ser/Thr-sp_prot-phosphatase"/>
</dbReference>
<feature type="domain" description="EF-hand" evidence="6">
    <location>
        <begin position="793"/>
        <end position="828"/>
    </location>
</feature>
<proteinExistence type="inferred from homology"/>
<dbReference type="PRINTS" id="PR00114">
    <property type="entry name" value="STPHPHTASE"/>
</dbReference>
<dbReference type="PANTHER" id="PTHR45668:SF5">
    <property type="entry name" value="SERINE_THREONINE-PROTEIN PHOSPHATASE 5"/>
    <property type="match status" value="1"/>
</dbReference>
<dbReference type="SUPFAM" id="SSF56300">
    <property type="entry name" value="Metallo-dependent phosphatases"/>
    <property type="match status" value="1"/>
</dbReference>
<reference evidence="7" key="1">
    <citation type="submission" date="2021-02" db="EMBL/GenBank/DDBJ databases">
        <authorList>
            <person name="Dougan E. K."/>
            <person name="Rhodes N."/>
            <person name="Thang M."/>
            <person name="Chan C."/>
        </authorList>
    </citation>
    <scope>NUCLEOTIDE SEQUENCE</scope>
</reference>
<dbReference type="InterPro" id="IPR029052">
    <property type="entry name" value="Metallo-depent_PP-like"/>
</dbReference>
<dbReference type="InterPro" id="IPR051134">
    <property type="entry name" value="PPP_phosphatase"/>
</dbReference>
<evidence type="ECO:0000313" key="8">
    <source>
        <dbReference type="Proteomes" id="UP000604046"/>
    </source>
</evidence>
<dbReference type="OrthoDB" id="423713at2759"/>
<comment type="caution">
    <text evidence="7">The sequence shown here is derived from an EMBL/GenBank/DDBJ whole genome shotgun (WGS) entry which is preliminary data.</text>
</comment>
<dbReference type="SMART" id="SM00156">
    <property type="entry name" value="PP2Ac"/>
    <property type="match status" value="1"/>
</dbReference>
<dbReference type="EC" id="3.1.3.16" evidence="5"/>
<evidence type="ECO:0000256" key="2">
    <source>
        <dbReference type="ARBA" id="ARBA00008294"/>
    </source>
</evidence>
<gene>
    <name evidence="7" type="primary">pef-1</name>
    <name evidence="7" type="ORF">SNAT2548_LOCUS29255</name>
</gene>
<evidence type="ECO:0000256" key="5">
    <source>
        <dbReference type="RuleBase" id="RU004273"/>
    </source>
</evidence>
<sequence>MGICGTSGNWPNETGAREEIAAHESQTSRPLGIGHRVVYTDMMGISSLGTVSELRPDGRITIRFDSSRWGSADVTSVSVLANSLHVLPLTAHRPTSYLTRVGLETLDERRTLQWVDIGRRSLSRLEAMPLENSRWCKAYRRVWSPSKERYLFHPCSEPLRKGLPVLPEGALTMPPEGGPEDDLQKVPQEFSQFGSFLTSWTGEFARLVFEHCHRRYSESIPCGLLLHMARQSRELFLAEKTVHRICTPQDGKLVIFGDTHGHLKDLVHVWLREGLPDDRTHYLFNGDICDRGDAADRGGMEAVQIWACVLSHKLAFPEAVHMNRGNHEDHHYSLHYGAKGFYGELDHRYAADEAKALKLAFKDLCDSLPLMTVVDEAIVVVHGGLPRFRQGSPNAASLQEIEKIQRPLQVQTHTENRQDQIVTDLLWSDPQEEKGIGPSSRGKSLVNYGPDVAAEFLVAHKLSLLVRSHEVASGCEWWHPFKSAAGSDTVVPLSSQQQGCTVTIFSASDYCGHYDTNLGGTIVLKGSAQSFHIVSHKASDAAATLKSPETTEKVNGSVGEILSVIVQNKGQLLAEFRAADVHPQPSAGSGCLLSTEEFAACCSRVVPELPWQEICSDYAPQLLLHGGSICYLRLLSKYRLAFRSKETEASMRIAMANHLFGSLLRAEGCIRQLQERMEDLTSEEFLMFLADSGCCIPPKQVQMLYRSLALTSSKSMFENFVGALSVTFRQNKASEASRTLDALCRDLLRADPEKPLSSLLLEFFEKGDVDRSGFVKAEEVTSLLRVQPSLQVAPDKELQSLIEYMDVSGTGNISYAALVKGLYIVCRPAVRAGQLSPETLLDDWLEATCSILVFQYGMGTLSGLFQQALAPGETRCSPKVFKHILQALPEIPYGPALSHQQMESLVVSLPLDEDGLFDYQEYLASFEIVDVERTY</sequence>
<dbReference type="InterPro" id="IPR011992">
    <property type="entry name" value="EF-hand-dom_pair"/>
</dbReference>
<dbReference type="Gene3D" id="1.10.238.10">
    <property type="entry name" value="EF-hand"/>
    <property type="match status" value="1"/>
</dbReference>
<evidence type="ECO:0000313" key="7">
    <source>
        <dbReference type="EMBL" id="CAE7522657.1"/>
    </source>
</evidence>
<dbReference type="AlphaFoldDB" id="A0A812TGH4"/>
<dbReference type="PANTHER" id="PTHR45668">
    <property type="entry name" value="SERINE/THREONINE-PROTEIN PHOSPHATASE 5-RELATED"/>
    <property type="match status" value="1"/>
</dbReference>
<dbReference type="Proteomes" id="UP000604046">
    <property type="component" value="Unassembled WGS sequence"/>
</dbReference>